<name>A0A0S3ALM9_9PROT</name>
<comment type="subunit">
    <text evidence="6">Homodimer.</text>
</comment>
<evidence type="ECO:0000256" key="1">
    <source>
        <dbReference type="ARBA" id="ARBA00022552"/>
    </source>
</evidence>
<dbReference type="Proteomes" id="UP000182882">
    <property type="component" value="Unassembled WGS sequence"/>
</dbReference>
<dbReference type="Proteomes" id="UP000219335">
    <property type="component" value="Unassembled WGS sequence"/>
</dbReference>
<evidence type="ECO:0000256" key="2">
    <source>
        <dbReference type="ARBA" id="ARBA00022603"/>
    </source>
</evidence>
<evidence type="ECO:0000313" key="14">
    <source>
        <dbReference type="Proteomes" id="UP000244110"/>
    </source>
</evidence>
<evidence type="ECO:0000313" key="10">
    <source>
        <dbReference type="EMBL" id="SOD19506.1"/>
    </source>
</evidence>
<accession>A0A0S3ALM9</accession>
<evidence type="ECO:0000256" key="6">
    <source>
        <dbReference type="HAMAP-Rule" id="MF_00658"/>
    </source>
</evidence>
<reference evidence="7 14" key="4">
    <citation type="submission" date="2018-04" db="EMBL/GenBank/DDBJ databases">
        <title>Active sludge and wastewater microbial communities from Klosterneuburg, Austria.</title>
        <authorList>
            <person name="Wagner M."/>
        </authorList>
    </citation>
    <scope>NUCLEOTIDE SEQUENCE [LARGE SCALE GENOMIC DNA]</scope>
    <source>
        <strain evidence="7 14">Nm4</strain>
    </source>
</reference>
<dbReference type="EMBL" id="FNLN01000010">
    <property type="protein sequence ID" value="SDT91156.1"/>
    <property type="molecule type" value="Genomic_DNA"/>
</dbReference>
<proteinExistence type="inferred from homology"/>
<dbReference type="Gene3D" id="3.40.1280.10">
    <property type="match status" value="1"/>
</dbReference>
<keyword evidence="2 6" id="KW-0489">Methyltransferase</keyword>
<dbReference type="SUPFAM" id="SSF75217">
    <property type="entry name" value="alpha/beta knot"/>
    <property type="match status" value="1"/>
</dbReference>
<reference evidence="10 13" key="3">
    <citation type="submission" date="2017-09" db="EMBL/GenBank/DDBJ databases">
        <authorList>
            <person name="Ehlers B."/>
            <person name="Leendertz F.H."/>
        </authorList>
    </citation>
    <scope>NUCLEOTIDE SEQUENCE [LARGE SCALE GENOMIC DNA]</scope>
    <source>
        <strain evidence="10 13">Nm42</strain>
    </source>
</reference>
<dbReference type="PANTHER" id="PTHR33603">
    <property type="entry name" value="METHYLTRANSFERASE"/>
    <property type="match status" value="1"/>
</dbReference>
<comment type="similarity">
    <text evidence="5 6">Belongs to the RNA methyltransferase RlmH family.</text>
</comment>
<sequence>MKCFILAVGHKMPDWVNTGYFEYIKRIPREISVNLIEIKPEKRVSGKTVEQLLLAEYHRIRTVLPHHCRIQVLDESGQQWTTKQFANEMQGWMDSGDAIAFVIGGADGLHCDIKHTANALIAVSKFTLPHGLVRVVLAEQLYRAISIIKNHPYHRD</sequence>
<dbReference type="PIRSF" id="PIRSF004505">
    <property type="entry name" value="MT_bac"/>
    <property type="match status" value="1"/>
</dbReference>
<evidence type="ECO:0000313" key="12">
    <source>
        <dbReference type="Proteomes" id="UP000182882"/>
    </source>
</evidence>
<evidence type="ECO:0000256" key="4">
    <source>
        <dbReference type="ARBA" id="ARBA00022691"/>
    </source>
</evidence>
<dbReference type="CDD" id="cd18081">
    <property type="entry name" value="RlmH-like"/>
    <property type="match status" value="1"/>
</dbReference>
<dbReference type="KEGG" id="nur:ATY38_12935"/>
<gene>
    <name evidence="6" type="primary">rlmH</name>
    <name evidence="7" type="ORF">C8R28_103210</name>
    <name evidence="8" type="ORF">SAMN05216406_11011</name>
    <name evidence="9" type="ORF">SAMN05421510_10244</name>
    <name evidence="10" type="ORF">SAMN06297164_2505</name>
</gene>
<dbReference type="PANTHER" id="PTHR33603:SF1">
    <property type="entry name" value="RIBOSOMAL RNA LARGE SUBUNIT METHYLTRANSFERASE H"/>
    <property type="match status" value="1"/>
</dbReference>
<dbReference type="EMBL" id="FOFX01000024">
    <property type="protein sequence ID" value="SEQ15361.1"/>
    <property type="molecule type" value="Genomic_DNA"/>
</dbReference>
<dbReference type="RefSeq" id="WP_062559669.1">
    <property type="nucleotide sequence ID" value="NZ_CP013341.1"/>
</dbReference>
<dbReference type="Proteomes" id="UP000181998">
    <property type="component" value="Unassembled WGS sequence"/>
</dbReference>
<evidence type="ECO:0000313" key="9">
    <source>
        <dbReference type="EMBL" id="SEQ15361.1"/>
    </source>
</evidence>
<dbReference type="NCBIfam" id="NF000986">
    <property type="entry name" value="PRK00103.1-4"/>
    <property type="match status" value="1"/>
</dbReference>
<dbReference type="GO" id="GO:0005737">
    <property type="term" value="C:cytoplasm"/>
    <property type="evidence" value="ECO:0007669"/>
    <property type="project" value="UniProtKB-SubCell"/>
</dbReference>
<comment type="subcellular location">
    <subcellularLocation>
        <location evidence="6">Cytoplasm</location>
    </subcellularLocation>
</comment>
<comment type="caution">
    <text evidence="6">Lacks conserved residue(s) required for the propagation of feature annotation.</text>
</comment>
<dbReference type="EC" id="2.1.1.177" evidence="6"/>
<dbReference type="InterPro" id="IPR029028">
    <property type="entry name" value="Alpha/beta_knot_MTases"/>
</dbReference>
<keyword evidence="1 6" id="KW-0698">rRNA processing</keyword>
<dbReference type="OrthoDB" id="9806643at2"/>
<dbReference type="GO" id="GO:0070038">
    <property type="term" value="F:rRNA (pseudouridine-N3-)-methyltransferase activity"/>
    <property type="evidence" value="ECO:0007669"/>
    <property type="project" value="UniProtKB-UniRule"/>
</dbReference>
<keyword evidence="6" id="KW-0963">Cytoplasm</keyword>
<protein>
    <recommendedName>
        <fullName evidence="6">Ribosomal RNA large subunit methyltransferase H</fullName>
        <ecNumber evidence="6">2.1.1.177</ecNumber>
    </recommendedName>
    <alternativeName>
        <fullName evidence="6">23S rRNA (pseudouridine1915-N3)-methyltransferase</fullName>
    </alternativeName>
    <alternativeName>
        <fullName evidence="6">23S rRNA m3Psi1915 methyltransferase</fullName>
    </alternativeName>
    <alternativeName>
        <fullName evidence="6">rRNA (pseudouridine-N3-)-methyltransferase RlmH</fullName>
    </alternativeName>
</protein>
<dbReference type="InterPro" id="IPR029026">
    <property type="entry name" value="tRNA_m1G_MTases_N"/>
</dbReference>
<organism evidence="7 14">
    <name type="scientific">Nitrosomonas ureae</name>
    <dbReference type="NCBI Taxonomy" id="44577"/>
    <lineage>
        <taxon>Bacteria</taxon>
        <taxon>Pseudomonadati</taxon>
        <taxon>Pseudomonadota</taxon>
        <taxon>Betaproteobacteria</taxon>
        <taxon>Nitrosomonadales</taxon>
        <taxon>Nitrosomonadaceae</taxon>
        <taxon>Nitrosomonas</taxon>
    </lineage>
</organism>
<keyword evidence="12" id="KW-1185">Reference proteome</keyword>
<reference evidence="12" key="1">
    <citation type="submission" date="2016-10" db="EMBL/GenBank/DDBJ databases">
        <authorList>
            <person name="Varghese N."/>
            <person name="Submissions S."/>
        </authorList>
    </citation>
    <scope>NUCLEOTIDE SEQUENCE [LARGE SCALE GENOMIC DNA]</scope>
    <source>
        <strain evidence="12">Nm10</strain>
    </source>
</reference>
<evidence type="ECO:0000256" key="5">
    <source>
        <dbReference type="ARBA" id="ARBA00038303"/>
    </source>
</evidence>
<evidence type="ECO:0000313" key="8">
    <source>
        <dbReference type="EMBL" id="SDT91156.1"/>
    </source>
</evidence>
<dbReference type="EMBL" id="OCMU01000001">
    <property type="protein sequence ID" value="SOD19506.1"/>
    <property type="molecule type" value="Genomic_DNA"/>
</dbReference>
<keyword evidence="3 6" id="KW-0808">Transferase</keyword>
<dbReference type="Pfam" id="PF02590">
    <property type="entry name" value="SPOUT_MTase"/>
    <property type="match status" value="1"/>
</dbReference>
<dbReference type="HAMAP" id="MF_00658">
    <property type="entry name" value="23SrRNA_methyltr_H"/>
    <property type="match status" value="1"/>
</dbReference>
<comment type="function">
    <text evidence="6">Specifically methylates the pseudouridine at position 1915 (m3Psi1915) in 23S rRNA.</text>
</comment>
<evidence type="ECO:0000313" key="13">
    <source>
        <dbReference type="Proteomes" id="UP000219335"/>
    </source>
</evidence>
<dbReference type="Proteomes" id="UP000244110">
    <property type="component" value="Unassembled WGS sequence"/>
</dbReference>
<evidence type="ECO:0000256" key="3">
    <source>
        <dbReference type="ARBA" id="ARBA00022679"/>
    </source>
</evidence>
<evidence type="ECO:0000313" key="11">
    <source>
        <dbReference type="Proteomes" id="UP000181998"/>
    </source>
</evidence>
<dbReference type="AlphaFoldDB" id="A0A0S3ALM9"/>
<evidence type="ECO:0000313" key="7">
    <source>
        <dbReference type="EMBL" id="PTQ81371.1"/>
    </source>
</evidence>
<feature type="binding site" evidence="6">
    <location>
        <position position="104"/>
    </location>
    <ligand>
        <name>S-adenosyl-L-methionine</name>
        <dbReference type="ChEBI" id="CHEBI:59789"/>
    </ligand>
</feature>
<keyword evidence="4 6" id="KW-0949">S-adenosyl-L-methionine</keyword>
<feature type="binding site" evidence="6">
    <location>
        <position position="73"/>
    </location>
    <ligand>
        <name>S-adenosyl-L-methionine</name>
        <dbReference type="ChEBI" id="CHEBI:59789"/>
    </ligand>
</feature>
<reference evidence="8 11" key="2">
    <citation type="submission" date="2016-10" db="EMBL/GenBank/DDBJ databases">
        <authorList>
            <person name="de Groot N.N."/>
        </authorList>
    </citation>
    <scope>NUCLEOTIDE SEQUENCE [LARGE SCALE GENOMIC DNA]</scope>
    <source>
        <strain evidence="8">Nm10</strain>
        <strain evidence="9 11">Nm9</strain>
    </source>
</reference>
<dbReference type="EMBL" id="QAOL01000032">
    <property type="protein sequence ID" value="PTQ81371.1"/>
    <property type="molecule type" value="Genomic_DNA"/>
</dbReference>
<dbReference type="STRING" id="44577.ATY38_12935"/>
<comment type="catalytic activity">
    <reaction evidence="6">
        <text>pseudouridine(1915) in 23S rRNA + S-adenosyl-L-methionine = N(3)-methylpseudouridine(1915) in 23S rRNA + S-adenosyl-L-homocysteine + H(+)</text>
        <dbReference type="Rhea" id="RHEA:42752"/>
        <dbReference type="Rhea" id="RHEA-COMP:10221"/>
        <dbReference type="Rhea" id="RHEA-COMP:10222"/>
        <dbReference type="ChEBI" id="CHEBI:15378"/>
        <dbReference type="ChEBI" id="CHEBI:57856"/>
        <dbReference type="ChEBI" id="CHEBI:59789"/>
        <dbReference type="ChEBI" id="CHEBI:65314"/>
        <dbReference type="ChEBI" id="CHEBI:74486"/>
        <dbReference type="EC" id="2.1.1.177"/>
    </reaction>
</comment>
<dbReference type="InterPro" id="IPR003742">
    <property type="entry name" value="RlmH-like"/>
</dbReference>